<comment type="caution">
    <text evidence="2">The sequence shown here is derived from an EMBL/GenBank/DDBJ whole genome shotgun (WGS) entry which is preliminary data.</text>
</comment>
<dbReference type="PANTHER" id="PTHR38663">
    <property type="match status" value="1"/>
</dbReference>
<feature type="domain" description="FAD-dependent urate hydroxylase HpyO/Asp monooxygenase CreE-like FAD/NAD(P)-binding" evidence="1">
    <location>
        <begin position="6"/>
        <end position="149"/>
    </location>
</feature>
<evidence type="ECO:0000313" key="2">
    <source>
        <dbReference type="EMBL" id="MDQ0228339.1"/>
    </source>
</evidence>
<sequence length="388" mass="44398">MLDWLVIGGGIHGCTISTYLIKHKKVEPLKLCIVDPHSEPMTRWKQNTAKISMSYLRSPSVHHIDIDPFSLQQFARKVSNVHKDFYGIYKRPSLELFNEHCDKVIFETGLKKCWHKGLVGKVQRGKDFWEVYTENGEMFKSKNVVIAISVNEQLLIPTWAEELAVNCPKRVHHIFDENMKDVSKLKAPIAIIGGGITAAHLAIKLSQQFPGKVSLIKRHSFRVHDFDSDPGWLGLKRQGPFSRVKDYRIRREQIKRARFKGSVPRDVLYAMKRLEAKEKLHIIDGEVTSFTLDKETLNLNVISNSLQVRHVLLATGFLPTRPGHRWIERLIEEEHLTCAHCGYPIVNKALEWCPHLYVMGPLAELEMGPIARNISGARQAAERIVARL</sequence>
<dbReference type="RefSeq" id="WP_174879044.1">
    <property type="nucleotide sequence ID" value="NZ_CADEPK010000001.1"/>
</dbReference>
<protein>
    <submittedName>
        <fullName evidence="2">Thioredoxin reductase</fullName>
    </submittedName>
</protein>
<dbReference type="Pfam" id="PF13454">
    <property type="entry name" value="NAD_binding_9"/>
    <property type="match status" value="1"/>
</dbReference>
<name>A0ABT9Z7V0_9BACI</name>
<proteinExistence type="predicted"/>
<gene>
    <name evidence="2" type="ORF">J2S02_004719</name>
</gene>
<keyword evidence="3" id="KW-1185">Reference proteome</keyword>
<evidence type="ECO:0000313" key="3">
    <source>
        <dbReference type="Proteomes" id="UP001232245"/>
    </source>
</evidence>
<dbReference type="Proteomes" id="UP001232245">
    <property type="component" value="Unassembled WGS sequence"/>
</dbReference>
<dbReference type="PANTHER" id="PTHR38663:SF1">
    <property type="entry name" value="L-ORNITHINE N(5)-MONOOXYGENASE"/>
    <property type="match status" value="1"/>
</dbReference>
<dbReference type="InterPro" id="IPR036188">
    <property type="entry name" value="FAD/NAD-bd_sf"/>
</dbReference>
<dbReference type="Gene3D" id="3.50.50.60">
    <property type="entry name" value="FAD/NAD(P)-binding domain"/>
    <property type="match status" value="1"/>
</dbReference>
<accession>A0ABT9Z7V0</accession>
<dbReference type="InterPro" id="IPR038732">
    <property type="entry name" value="HpyO/CreE_NAD-binding"/>
</dbReference>
<reference evidence="2 3" key="1">
    <citation type="submission" date="2023-07" db="EMBL/GenBank/DDBJ databases">
        <title>Genomic Encyclopedia of Type Strains, Phase IV (KMG-IV): sequencing the most valuable type-strain genomes for metagenomic binning, comparative biology and taxonomic classification.</title>
        <authorList>
            <person name="Goeker M."/>
        </authorList>
    </citation>
    <scope>NUCLEOTIDE SEQUENCE [LARGE SCALE GENOMIC DNA]</scope>
    <source>
        <strain evidence="2 3">DSM 17723</strain>
    </source>
</reference>
<organism evidence="2 3">
    <name type="scientific">Metabacillus niabensis</name>
    <dbReference type="NCBI Taxonomy" id="324854"/>
    <lineage>
        <taxon>Bacteria</taxon>
        <taxon>Bacillati</taxon>
        <taxon>Bacillota</taxon>
        <taxon>Bacilli</taxon>
        <taxon>Bacillales</taxon>
        <taxon>Bacillaceae</taxon>
        <taxon>Metabacillus</taxon>
    </lineage>
</organism>
<evidence type="ECO:0000259" key="1">
    <source>
        <dbReference type="Pfam" id="PF13454"/>
    </source>
</evidence>
<dbReference type="EMBL" id="JAUSTZ010000019">
    <property type="protein sequence ID" value="MDQ0228339.1"/>
    <property type="molecule type" value="Genomic_DNA"/>
</dbReference>
<dbReference type="SUPFAM" id="SSF51905">
    <property type="entry name" value="FAD/NAD(P)-binding domain"/>
    <property type="match status" value="1"/>
</dbReference>